<evidence type="ECO:0000313" key="3">
    <source>
        <dbReference type="Proteomes" id="UP000619295"/>
    </source>
</evidence>
<dbReference type="Proteomes" id="UP000619295">
    <property type="component" value="Unassembled WGS sequence"/>
</dbReference>
<dbReference type="EMBL" id="JACXWY010000048">
    <property type="protein sequence ID" value="MBD3849603.1"/>
    <property type="molecule type" value="Genomic_DNA"/>
</dbReference>
<gene>
    <name evidence="2" type="ORF">IED13_28230</name>
</gene>
<dbReference type="AlphaFoldDB" id="A0A927EE55"/>
<feature type="signal peptide" evidence="1">
    <location>
        <begin position="1"/>
        <end position="24"/>
    </location>
</feature>
<name>A0A927EE55_9HYPH</name>
<reference evidence="2" key="1">
    <citation type="submission" date="2020-09" db="EMBL/GenBank/DDBJ databases">
        <title>Bosea spartocytisi sp. nov. a root nodule endophyte of Spartocytisus supranubius in the high mountain ecosystem fo the Teide National Park (Canary Islands, Spain).</title>
        <authorList>
            <person name="Pulido-Suarez L."/>
            <person name="Peix A."/>
            <person name="Igual J.M."/>
            <person name="Socas-Perez N."/>
            <person name="Velazquez E."/>
            <person name="Flores-Felix J.D."/>
            <person name="Leon-Barrios M."/>
        </authorList>
    </citation>
    <scope>NUCLEOTIDE SEQUENCE</scope>
    <source>
        <strain evidence="2">SSUT16</strain>
    </source>
</reference>
<comment type="caution">
    <text evidence="2">The sequence shown here is derived from an EMBL/GenBank/DDBJ whole genome shotgun (WGS) entry which is preliminary data.</text>
</comment>
<protein>
    <submittedName>
        <fullName evidence="2">Uncharacterized protein</fullName>
    </submittedName>
</protein>
<sequence length="115" mass="12342">MRMFRQIALSATCLLILAPLAPSAAHRANLAPGIKEVTSAINGKVCATPGGAHFTFDNDGRFSYDGLWQSSGSFTLADNAVVVTFDSGLQRAFEISKRDGALYMEQTRVVCTAKQ</sequence>
<evidence type="ECO:0000313" key="2">
    <source>
        <dbReference type="EMBL" id="MBD3849603.1"/>
    </source>
</evidence>
<feature type="chain" id="PRO_5037804656" evidence="1">
    <location>
        <begin position="25"/>
        <end position="115"/>
    </location>
</feature>
<accession>A0A927EE55</accession>
<evidence type="ECO:0000256" key="1">
    <source>
        <dbReference type="SAM" id="SignalP"/>
    </source>
</evidence>
<proteinExistence type="predicted"/>
<organism evidence="2 3">
    <name type="scientific">Bosea spartocytisi</name>
    <dbReference type="NCBI Taxonomy" id="2773451"/>
    <lineage>
        <taxon>Bacteria</taxon>
        <taxon>Pseudomonadati</taxon>
        <taxon>Pseudomonadota</taxon>
        <taxon>Alphaproteobacteria</taxon>
        <taxon>Hyphomicrobiales</taxon>
        <taxon>Boseaceae</taxon>
        <taxon>Bosea</taxon>
    </lineage>
</organism>
<keyword evidence="3" id="KW-1185">Reference proteome</keyword>
<keyword evidence="1" id="KW-0732">Signal</keyword>
<dbReference type="RefSeq" id="WP_191126107.1">
    <property type="nucleotide sequence ID" value="NZ_JACXWY010000048.1"/>
</dbReference>